<keyword evidence="7" id="KW-1185">Reference proteome</keyword>
<dbReference type="Pfam" id="PF13399">
    <property type="entry name" value="LytR_C"/>
    <property type="match status" value="1"/>
</dbReference>
<dbReference type="PANTHER" id="PTHR33392">
    <property type="entry name" value="POLYISOPRENYL-TEICHOIC ACID--PEPTIDOGLYCAN TEICHOIC ACID TRANSFERASE TAGU"/>
    <property type="match status" value="1"/>
</dbReference>
<dbReference type="InterPro" id="IPR027381">
    <property type="entry name" value="LytR/CpsA/Psr_C"/>
</dbReference>
<keyword evidence="3" id="KW-0812">Transmembrane</keyword>
<accession>A0A561UNS0</accession>
<feature type="compositionally biased region" description="Low complexity" evidence="2">
    <location>
        <begin position="21"/>
        <end position="34"/>
    </location>
</feature>
<feature type="region of interest" description="Disordered" evidence="2">
    <location>
        <begin position="1"/>
        <end position="65"/>
    </location>
</feature>
<evidence type="ECO:0000259" key="4">
    <source>
        <dbReference type="Pfam" id="PF03816"/>
    </source>
</evidence>
<keyword evidence="3" id="KW-1133">Transmembrane helix</keyword>
<proteinExistence type="inferred from homology"/>
<dbReference type="EMBL" id="VIWT01000001">
    <property type="protein sequence ID" value="TWG01002.1"/>
    <property type="molecule type" value="Genomic_DNA"/>
</dbReference>
<feature type="compositionally biased region" description="Polar residues" evidence="2">
    <location>
        <begin position="564"/>
        <end position="577"/>
    </location>
</feature>
<evidence type="ECO:0000259" key="5">
    <source>
        <dbReference type="Pfam" id="PF13399"/>
    </source>
</evidence>
<dbReference type="Gene3D" id="3.30.70.2390">
    <property type="match status" value="1"/>
</dbReference>
<evidence type="ECO:0000256" key="2">
    <source>
        <dbReference type="SAM" id="MobiDB-lite"/>
    </source>
</evidence>
<gene>
    <name evidence="6" type="ORF">FHX73_114883</name>
</gene>
<dbReference type="OrthoDB" id="9782542at2"/>
<dbReference type="NCBIfam" id="TIGR00350">
    <property type="entry name" value="lytR_cpsA_psr"/>
    <property type="match status" value="1"/>
</dbReference>
<dbReference type="InterPro" id="IPR050922">
    <property type="entry name" value="LytR/CpsA/Psr_CW_biosynth"/>
</dbReference>
<evidence type="ECO:0000256" key="3">
    <source>
        <dbReference type="SAM" id="Phobius"/>
    </source>
</evidence>
<feature type="region of interest" description="Disordered" evidence="2">
    <location>
        <begin position="544"/>
        <end position="591"/>
    </location>
</feature>
<feature type="region of interest" description="Disordered" evidence="2">
    <location>
        <begin position="416"/>
        <end position="446"/>
    </location>
</feature>
<dbReference type="Proteomes" id="UP000317940">
    <property type="component" value="Unassembled WGS sequence"/>
</dbReference>
<feature type="transmembrane region" description="Helical" evidence="3">
    <location>
        <begin position="75"/>
        <end position="95"/>
    </location>
</feature>
<organism evidence="6 7">
    <name type="scientific">Kitasatospora viridis</name>
    <dbReference type="NCBI Taxonomy" id="281105"/>
    <lineage>
        <taxon>Bacteria</taxon>
        <taxon>Bacillati</taxon>
        <taxon>Actinomycetota</taxon>
        <taxon>Actinomycetes</taxon>
        <taxon>Kitasatosporales</taxon>
        <taxon>Streptomycetaceae</taxon>
        <taxon>Kitasatospora</taxon>
    </lineage>
</organism>
<dbReference type="PANTHER" id="PTHR33392:SF6">
    <property type="entry name" value="POLYISOPRENYL-TEICHOIC ACID--PEPTIDOGLYCAN TEICHOIC ACID TRANSFERASE TAGU"/>
    <property type="match status" value="1"/>
</dbReference>
<comment type="similarity">
    <text evidence="1">Belongs to the LytR/CpsA/Psr (LCP) family.</text>
</comment>
<dbReference type="Gene3D" id="3.40.630.190">
    <property type="entry name" value="LCP protein"/>
    <property type="match status" value="1"/>
</dbReference>
<feature type="domain" description="Cell envelope-related transcriptional attenuator" evidence="4">
    <location>
        <begin position="156"/>
        <end position="325"/>
    </location>
</feature>
<name>A0A561UNS0_9ACTN</name>
<dbReference type="RefSeq" id="WP_145907020.1">
    <property type="nucleotide sequence ID" value="NZ_BAAAMZ010000003.1"/>
</dbReference>
<dbReference type="AlphaFoldDB" id="A0A561UNS0"/>
<evidence type="ECO:0000313" key="6">
    <source>
        <dbReference type="EMBL" id="TWG01002.1"/>
    </source>
</evidence>
<protein>
    <submittedName>
        <fullName evidence="6">LytR family transcriptional attenuator</fullName>
    </submittedName>
</protein>
<dbReference type="Pfam" id="PF03816">
    <property type="entry name" value="LytR_cpsA_psr"/>
    <property type="match status" value="1"/>
</dbReference>
<reference evidence="6 7" key="1">
    <citation type="submission" date="2019-06" db="EMBL/GenBank/DDBJ databases">
        <title>Sequencing the genomes of 1000 actinobacteria strains.</title>
        <authorList>
            <person name="Klenk H.-P."/>
        </authorList>
    </citation>
    <scope>NUCLEOTIDE SEQUENCE [LARGE SCALE GENOMIC DNA]</scope>
    <source>
        <strain evidence="6 7">DSM 44826</strain>
    </source>
</reference>
<feature type="compositionally biased region" description="Gly residues" evidence="2">
    <location>
        <begin position="544"/>
        <end position="555"/>
    </location>
</feature>
<feature type="compositionally biased region" description="Polar residues" evidence="2">
    <location>
        <begin position="1"/>
        <end position="15"/>
    </location>
</feature>
<comment type="caution">
    <text evidence="6">The sequence shown here is derived from an EMBL/GenBank/DDBJ whole genome shotgun (WGS) entry which is preliminary data.</text>
</comment>
<keyword evidence="3" id="KW-0472">Membrane</keyword>
<dbReference type="InterPro" id="IPR004474">
    <property type="entry name" value="LytR_CpsA_psr"/>
</dbReference>
<feature type="domain" description="LytR/CpsA/Psr regulator C-terminal" evidence="5">
    <location>
        <begin position="454"/>
        <end position="539"/>
    </location>
</feature>
<evidence type="ECO:0000313" key="7">
    <source>
        <dbReference type="Proteomes" id="UP000317940"/>
    </source>
</evidence>
<sequence length="612" mass="63031">MTLDGNRSTSGQPTDGSPVEGGRAAARRAAQQAAKGGGRGRRAGGTGTTAPTGGRAANRKAPLGKAAKRKRILKFTAYGVGITLLVSVGGGYLYIQELNANIKKGNLNNGGTALAPDSKANAAGQKPLNILMLGSDGRNNAADCQLGGSCDGSAPHADVEMLVHLSADRSNASIMSIPRDTQAKIPDCKDPKSGKVLKGRTSIITDSLNVGDPGCVVDTWESLTGIHIDHYMMIDFSGVVNMADAIGGVQVCTKENVMDYQPYTDAQGVFHQIGSHLELAAGTHSIKGEQALEWLRTRHAFGDGSDIGRAQAQHLYINSMIRSFKSAKTLADPLKLNDLAQAATKALSVDNALGSVQALANLALDLNKVPTERITTVTMPWAYQPDPKNPSAALVVTTPDSKKLFQMIVNDVALDKNAPPPAGGGTLPATDQPSAPAAPAPAAPPAVTVDKSTIHIDVQNSSGAAGRSTAISDALVKQGFTHAAKDTTKVPNSPTKLLYPANKSDSAKTVAAALGLPDSALEQSGASGTSLTLKVGTDWTSGDSFGGGGAAGGGAPQAPVPTAMPTTAQSQNASDDSQCMEVNPAPYSSFKDGQSKYIYSWTSANPPNVPQP</sequence>
<evidence type="ECO:0000256" key="1">
    <source>
        <dbReference type="ARBA" id="ARBA00006068"/>
    </source>
</evidence>